<dbReference type="PANTHER" id="PTHR30404:SF0">
    <property type="entry name" value="N-ACETYLMURAMOYL-L-ALANINE AMIDASE AMIC"/>
    <property type="match status" value="1"/>
</dbReference>
<dbReference type="Pfam" id="PF10646">
    <property type="entry name" value="Germane"/>
    <property type="match status" value="1"/>
</dbReference>
<feature type="domain" description="MurNAc-LAA" evidence="4">
    <location>
        <begin position="248"/>
        <end position="361"/>
    </location>
</feature>
<dbReference type="Gene3D" id="3.40.630.40">
    <property type="entry name" value="Zn-dependent exopeptidases"/>
    <property type="match status" value="1"/>
</dbReference>
<feature type="region of interest" description="Disordered" evidence="2">
    <location>
        <begin position="161"/>
        <end position="184"/>
    </location>
</feature>
<dbReference type="SUPFAM" id="SSF53187">
    <property type="entry name" value="Zn-dependent exopeptidases"/>
    <property type="match status" value="1"/>
</dbReference>
<evidence type="ECO:0000256" key="2">
    <source>
        <dbReference type="SAM" id="MobiDB-lite"/>
    </source>
</evidence>
<dbReference type="SMART" id="SM00646">
    <property type="entry name" value="Ami_3"/>
    <property type="match status" value="1"/>
</dbReference>
<evidence type="ECO:0000256" key="3">
    <source>
        <dbReference type="SAM" id="SignalP"/>
    </source>
</evidence>
<dbReference type="GO" id="GO:0030288">
    <property type="term" value="C:outer membrane-bounded periplasmic space"/>
    <property type="evidence" value="ECO:0007669"/>
    <property type="project" value="TreeGrafter"/>
</dbReference>
<keyword evidence="7" id="KW-1185">Reference proteome</keyword>
<keyword evidence="3" id="KW-0732">Signal</keyword>
<evidence type="ECO:0000313" key="6">
    <source>
        <dbReference type="EMBL" id="QDX92217.1"/>
    </source>
</evidence>
<dbReference type="Pfam" id="PF01520">
    <property type="entry name" value="Amidase_3"/>
    <property type="match status" value="1"/>
</dbReference>
<dbReference type="AlphaFoldDB" id="A0A518V5E7"/>
<evidence type="ECO:0008006" key="8">
    <source>
        <dbReference type="Google" id="ProtNLM"/>
    </source>
</evidence>
<feature type="chain" id="PRO_5021829684" description="N-acetylmuramoyl-L-alanine amidase" evidence="3">
    <location>
        <begin position="28"/>
        <end position="366"/>
    </location>
</feature>
<accession>A0A518V5E7</accession>
<dbReference type="EMBL" id="CP033464">
    <property type="protein sequence ID" value="QDX92217.1"/>
    <property type="molecule type" value="Genomic_DNA"/>
</dbReference>
<evidence type="ECO:0000259" key="5">
    <source>
        <dbReference type="SMART" id="SM00909"/>
    </source>
</evidence>
<organism evidence="6 7">
    <name type="scientific">Brevibacillus laterosporus</name>
    <name type="common">Bacillus laterosporus</name>
    <dbReference type="NCBI Taxonomy" id="1465"/>
    <lineage>
        <taxon>Bacteria</taxon>
        <taxon>Bacillati</taxon>
        <taxon>Bacillota</taxon>
        <taxon>Bacilli</taxon>
        <taxon>Bacillales</taxon>
        <taxon>Paenibacillaceae</taxon>
        <taxon>Brevibacillus</taxon>
    </lineage>
</organism>
<dbReference type="InterPro" id="IPR019606">
    <property type="entry name" value="GerMN"/>
</dbReference>
<name>A0A518V5E7_BRELA</name>
<dbReference type="GO" id="GO:0008745">
    <property type="term" value="F:N-acetylmuramoyl-L-alanine amidase activity"/>
    <property type="evidence" value="ECO:0007669"/>
    <property type="project" value="InterPro"/>
</dbReference>
<keyword evidence="1" id="KW-0378">Hydrolase</keyword>
<protein>
    <recommendedName>
        <fullName evidence="8">N-acetylmuramoyl-L-alanine amidase</fullName>
    </recommendedName>
</protein>
<dbReference type="PANTHER" id="PTHR30404">
    <property type="entry name" value="N-ACETYLMURAMOYL-L-ALANINE AMIDASE"/>
    <property type="match status" value="1"/>
</dbReference>
<dbReference type="CDD" id="cd02696">
    <property type="entry name" value="MurNAc-LAA"/>
    <property type="match status" value="1"/>
</dbReference>
<reference evidence="6 7" key="1">
    <citation type="submission" date="2018-11" db="EMBL/GenBank/DDBJ databases">
        <title>Phylogenetic determinants of toxin gene distribution in genomes of Brevibacillus laterosporus.</title>
        <authorList>
            <person name="Glare T.R."/>
            <person name="Durrant A."/>
            <person name="Berry C."/>
            <person name="Palma L."/>
            <person name="Ormskirk M."/>
            <person name="Cox M.O."/>
        </authorList>
    </citation>
    <scope>NUCLEOTIDE SEQUENCE [LARGE SCALE GENOMIC DNA]</scope>
    <source>
        <strain evidence="6 7">1821L</strain>
    </source>
</reference>
<dbReference type="Proteomes" id="UP000319432">
    <property type="component" value="Chromosome"/>
</dbReference>
<evidence type="ECO:0000256" key="1">
    <source>
        <dbReference type="ARBA" id="ARBA00022801"/>
    </source>
</evidence>
<dbReference type="InterPro" id="IPR050695">
    <property type="entry name" value="N-acetylmuramoyl_amidase_3"/>
</dbReference>
<proteinExistence type="predicted"/>
<evidence type="ECO:0000259" key="4">
    <source>
        <dbReference type="SMART" id="SM00646"/>
    </source>
</evidence>
<dbReference type="SMART" id="SM00909">
    <property type="entry name" value="Germane"/>
    <property type="match status" value="1"/>
</dbReference>
<dbReference type="GO" id="GO:0009253">
    <property type="term" value="P:peptidoglycan catabolic process"/>
    <property type="evidence" value="ECO:0007669"/>
    <property type="project" value="InterPro"/>
</dbReference>
<sequence>MFVLRKILASTLTCLLLLGVVGQSAFALKQEQKGTIVLKNLNGLDRTIKIDIPNDANSTKEKVSFALHELLSSNYENDEVFSEIPKGTDINNLDFDGEKLTIDLNQEFQDNLTNNHNVGFILDSLLGTAYQFDDIKEVEFLIDGAPIGYLDMYDFSVPFERPNPEAKEKSKKQKVSPMKNEPDADPVIVIDPGHGGKDPGSIGSDGTEEADLNLEIAKKLRDYLEDKLDATVYMTRTTDKFVDLDKRYALANEKKADIFISVHINSSSTSSVKGATVLYPNNHHINLSREAADFVHNRVIDVLRDYKSPYEDNRNLAVLRGTKMPAILTETGFISNSSDLKYLKSSSGQDEIANKIYRGVKDWWFD</sequence>
<gene>
    <name evidence="6" type="ORF">EEL30_07515</name>
</gene>
<evidence type="ECO:0000313" key="7">
    <source>
        <dbReference type="Proteomes" id="UP000319432"/>
    </source>
</evidence>
<dbReference type="InterPro" id="IPR002508">
    <property type="entry name" value="MurNAc-LAA_cat"/>
</dbReference>
<feature type="domain" description="GerMN" evidence="5">
    <location>
        <begin position="63"/>
        <end position="151"/>
    </location>
</feature>
<feature type="signal peptide" evidence="3">
    <location>
        <begin position="1"/>
        <end position="27"/>
    </location>
</feature>